<dbReference type="EMBL" id="CM026432">
    <property type="protein sequence ID" value="KAG0556124.1"/>
    <property type="molecule type" value="Genomic_DNA"/>
</dbReference>
<dbReference type="Pfam" id="PF12076">
    <property type="entry name" value="CER1-like_C"/>
    <property type="match status" value="1"/>
</dbReference>
<keyword evidence="10" id="KW-1185">Reference proteome</keyword>
<feature type="transmembrane region" description="Helical" evidence="6">
    <location>
        <begin position="20"/>
        <end position="38"/>
    </location>
</feature>
<gene>
    <name evidence="9" type="ORF">KC19_11G028000</name>
</gene>
<evidence type="ECO:0000256" key="5">
    <source>
        <dbReference type="ARBA" id="ARBA00023136"/>
    </source>
</evidence>
<dbReference type="InterPro" id="IPR021940">
    <property type="entry name" value="CER1-like_C"/>
</dbReference>
<evidence type="ECO:0000259" key="8">
    <source>
        <dbReference type="Pfam" id="PF12076"/>
    </source>
</evidence>
<dbReference type="InterPro" id="IPR006694">
    <property type="entry name" value="Fatty_acid_hydroxylase"/>
</dbReference>
<name>A0A8T0GCN6_CERPU</name>
<organism evidence="9 10">
    <name type="scientific">Ceratodon purpureus</name>
    <name type="common">Fire moss</name>
    <name type="synonym">Dicranum purpureum</name>
    <dbReference type="NCBI Taxonomy" id="3225"/>
    <lineage>
        <taxon>Eukaryota</taxon>
        <taxon>Viridiplantae</taxon>
        <taxon>Streptophyta</taxon>
        <taxon>Embryophyta</taxon>
        <taxon>Bryophyta</taxon>
        <taxon>Bryophytina</taxon>
        <taxon>Bryopsida</taxon>
        <taxon>Dicranidae</taxon>
        <taxon>Pseudoditrichales</taxon>
        <taxon>Ditrichaceae</taxon>
        <taxon>Ceratodon</taxon>
    </lineage>
</organism>
<evidence type="ECO:0000259" key="7">
    <source>
        <dbReference type="Pfam" id="PF04116"/>
    </source>
</evidence>
<dbReference type="GO" id="GO:0008610">
    <property type="term" value="P:lipid biosynthetic process"/>
    <property type="evidence" value="ECO:0007669"/>
    <property type="project" value="InterPro"/>
</dbReference>
<keyword evidence="3 6" id="KW-0812">Transmembrane</keyword>
<comment type="subcellular location">
    <subcellularLocation>
        <location evidence="1">Membrane</location>
        <topology evidence="1">Multi-pass membrane protein</topology>
    </subcellularLocation>
</comment>
<evidence type="ECO:0000313" key="10">
    <source>
        <dbReference type="Proteomes" id="UP000822688"/>
    </source>
</evidence>
<feature type="transmembrane region" description="Helical" evidence="6">
    <location>
        <begin position="95"/>
        <end position="112"/>
    </location>
</feature>
<dbReference type="PANTHER" id="PTHR11863">
    <property type="entry name" value="STEROL DESATURASE"/>
    <property type="match status" value="1"/>
</dbReference>
<dbReference type="Pfam" id="PF04116">
    <property type="entry name" value="FA_hydroxylase"/>
    <property type="match status" value="1"/>
</dbReference>
<feature type="transmembrane region" description="Helical" evidence="6">
    <location>
        <begin position="124"/>
        <end position="142"/>
    </location>
</feature>
<reference evidence="9 10" key="1">
    <citation type="submission" date="2020-06" db="EMBL/GenBank/DDBJ databases">
        <title>WGS assembly of Ceratodon purpureus strain R40.</title>
        <authorList>
            <person name="Carey S.B."/>
            <person name="Jenkins J."/>
            <person name="Shu S."/>
            <person name="Lovell J.T."/>
            <person name="Sreedasyam A."/>
            <person name="Maumus F."/>
            <person name="Tiley G.P."/>
            <person name="Fernandez-Pozo N."/>
            <person name="Barry K."/>
            <person name="Chen C."/>
            <person name="Wang M."/>
            <person name="Lipzen A."/>
            <person name="Daum C."/>
            <person name="Saski C.A."/>
            <person name="Payton A.C."/>
            <person name="Mcbreen J.C."/>
            <person name="Conrad R.E."/>
            <person name="Kollar L.M."/>
            <person name="Olsson S."/>
            <person name="Huttunen S."/>
            <person name="Landis J.B."/>
            <person name="Wickett N.J."/>
            <person name="Johnson M.G."/>
            <person name="Rensing S.A."/>
            <person name="Grimwood J."/>
            <person name="Schmutz J."/>
            <person name="Mcdaniel S.F."/>
        </authorList>
    </citation>
    <scope>NUCLEOTIDE SEQUENCE [LARGE SCALE GENOMIC DNA]</scope>
    <source>
        <strain evidence="9 10">R40</strain>
    </source>
</reference>
<sequence>MVTQAFLGEWPLERLGNYKYWVYAPFLFKLYLTTFRGALPESDNWYLYMFGLIIARYAVQQFWNTITRLHAVTRTYEIHRYAVDFEQVDREDNHMMLQFLFFSVAHSWFPGFSNFTSGWNSKGLLWVLLFHVGPTECLYYWVHRIFHIDALYKKYHSFHHLSVVPEPPTGFITTMLEQMLQSLLVCIPLLGAAVMGTASMGLIYVYVIAFDFLKCVGHSNFEFVPTWLHNLPGAKYLVYTPSYHSLHHTEQRSNFCLFMPLYDYLGGTVDPKTDSVYAELRKGIPEEVPEFVFLAHCIDLLSSLQVSFMFRTLAAHPYEWHWFLWPFLLPGLCILCMFWIFADTFVAHKYCLYKLRCMAWVVPRHGFQYFLPFGLDGINKFIENSILDADAKGVKVLSLAALNKNEALNGGGLLFVKKHPNLRVRVVHGNTLTAAVIIKTLPRDVKEVFMNGATSKLGRAIALYLCCRGIRVLMLTSSNERFESIQREASPEFRKNLIRVTKYQAGKHCKTWIVGKWTWAKDQQWAPPGTHFHQFVVPPISPLRTDCTYGMLAGMLLPASAIKGMRTCEMNMQRHAVHACHAGGLIHALEGWTHHEVGSIDVQRIDIVWDAAMRNGFSPIA</sequence>
<accession>A0A8T0GCN6</accession>
<evidence type="ECO:0000256" key="3">
    <source>
        <dbReference type="ARBA" id="ARBA00022692"/>
    </source>
</evidence>
<dbReference type="GO" id="GO:0016491">
    <property type="term" value="F:oxidoreductase activity"/>
    <property type="evidence" value="ECO:0007669"/>
    <property type="project" value="InterPro"/>
</dbReference>
<evidence type="ECO:0000256" key="4">
    <source>
        <dbReference type="ARBA" id="ARBA00022989"/>
    </source>
</evidence>
<proteinExistence type="inferred from homology"/>
<dbReference type="GO" id="GO:0005506">
    <property type="term" value="F:iron ion binding"/>
    <property type="evidence" value="ECO:0007669"/>
    <property type="project" value="InterPro"/>
</dbReference>
<keyword evidence="4 6" id="KW-1133">Transmembrane helix</keyword>
<comment type="caution">
    <text evidence="9">The sequence shown here is derived from an EMBL/GenBank/DDBJ whole genome shotgun (WGS) entry which is preliminary data.</text>
</comment>
<protein>
    <submittedName>
        <fullName evidence="9">Uncharacterized protein</fullName>
    </submittedName>
</protein>
<feature type="domain" description="Very-long-chain aldehyde decarbonylase CER1-like C-terminal" evidence="8">
    <location>
        <begin position="448"/>
        <end position="619"/>
    </location>
</feature>
<dbReference type="Proteomes" id="UP000822688">
    <property type="component" value="Chromosome 11"/>
</dbReference>
<evidence type="ECO:0000256" key="1">
    <source>
        <dbReference type="ARBA" id="ARBA00004141"/>
    </source>
</evidence>
<dbReference type="InterPro" id="IPR050307">
    <property type="entry name" value="Sterol_Desaturase_Related"/>
</dbReference>
<feature type="transmembrane region" description="Helical" evidence="6">
    <location>
        <begin position="322"/>
        <end position="346"/>
    </location>
</feature>
<feature type="transmembrane region" description="Helical" evidence="6">
    <location>
        <begin position="182"/>
        <end position="207"/>
    </location>
</feature>
<keyword evidence="5 6" id="KW-0472">Membrane</keyword>
<evidence type="ECO:0000313" key="9">
    <source>
        <dbReference type="EMBL" id="KAG0556124.1"/>
    </source>
</evidence>
<evidence type="ECO:0000256" key="6">
    <source>
        <dbReference type="SAM" id="Phobius"/>
    </source>
</evidence>
<dbReference type="GO" id="GO:0016020">
    <property type="term" value="C:membrane"/>
    <property type="evidence" value="ECO:0007669"/>
    <property type="project" value="UniProtKB-SubCell"/>
</dbReference>
<evidence type="ECO:0000256" key="2">
    <source>
        <dbReference type="ARBA" id="ARBA00009324"/>
    </source>
</evidence>
<feature type="domain" description="Fatty acid hydroxylase" evidence="7">
    <location>
        <begin position="131"/>
        <end position="268"/>
    </location>
</feature>
<dbReference type="AlphaFoldDB" id="A0A8T0GCN6"/>
<comment type="similarity">
    <text evidence="2">Belongs to the sterol desaturase family.</text>
</comment>